<dbReference type="InterPro" id="IPR036116">
    <property type="entry name" value="FN3_sf"/>
</dbReference>
<evidence type="ECO:0000259" key="1">
    <source>
        <dbReference type="SMART" id="SM00060"/>
    </source>
</evidence>
<sequence>MATWESRVTCSETYVSGGAENYSNVTITFQIRRMDYSMNGYNYEGTANWSIACNGSHSGNQYFNFNWGGTPAGTWWTVGSYSFKIPHNSDGSKTISYSAYFYTGITPESFSASGSKTLTKIPRYAKITTFKVTSTTQTGATVTWNTDATCNALYYSLNNGSWKSISVAKTFSLSGLAPGTSYTLKIRVKRSDSGLTTDSSNTTFSTLPIATISTYPITFNIGSPLVLTFQNYNNNASFLRLYQKNTSDSWVKITEVTGIQQSSYTWNLSSFATTMYNNTPNSNTSDIKIICGVVLNEKEYTNEYLGTANVVNSNPSFTTFVFGNTEEMSSEMLGSTLSMITYVGNLRVSISTANKAIAKNGASISYYNISVSNSNGDITILKKVNETTSNLAADFGNFQTAGSYSIKVEAVDSRGNISNLVTKNFVVYKYHTPTITVTLTRVNNFEKETGVTILAYLSRVYTTANKNALSSLKYRFREQGGGWSSYFTLSPSIATSNDDFKITYTHDLFRNLEIQKAYEFEFVITDKIQAVTSMQTVGQGVPLMTIADSGTVLVNEIPTMENLENDCSFLVGSDILARDSLGTQRKILEEITNKITFSETIEAEPQNTMNDTIWCPILATITLSSE</sequence>
<dbReference type="InterPro" id="IPR013783">
    <property type="entry name" value="Ig-like_fold"/>
</dbReference>
<dbReference type="RefSeq" id="WP_186874869.1">
    <property type="nucleotide sequence ID" value="NZ_JACOPF010000001.1"/>
</dbReference>
<feature type="domain" description="Fibronectin type-III" evidence="1">
    <location>
        <begin position="124"/>
        <end position="196"/>
    </location>
</feature>
<dbReference type="AlphaFoldDB" id="A0A923LGK2"/>
<dbReference type="SMART" id="SM00060">
    <property type="entry name" value="FN3"/>
    <property type="match status" value="1"/>
</dbReference>
<reference evidence="2" key="1">
    <citation type="submission" date="2020-08" db="EMBL/GenBank/DDBJ databases">
        <title>Genome public.</title>
        <authorList>
            <person name="Liu C."/>
            <person name="Sun Q."/>
        </authorList>
    </citation>
    <scope>NUCLEOTIDE SEQUENCE</scope>
    <source>
        <strain evidence="2">NSJ-55</strain>
    </source>
</reference>
<protein>
    <recommendedName>
        <fullName evidence="1">Fibronectin type-III domain-containing protein</fullName>
    </recommendedName>
</protein>
<keyword evidence="3" id="KW-1185">Reference proteome</keyword>
<dbReference type="CDD" id="cd00063">
    <property type="entry name" value="FN3"/>
    <property type="match status" value="1"/>
</dbReference>
<dbReference type="InterPro" id="IPR003961">
    <property type="entry name" value="FN3_dom"/>
</dbReference>
<dbReference type="Proteomes" id="UP000652477">
    <property type="component" value="Unassembled WGS sequence"/>
</dbReference>
<proteinExistence type="predicted"/>
<dbReference type="Gene3D" id="2.60.40.10">
    <property type="entry name" value="Immunoglobulins"/>
    <property type="match status" value="1"/>
</dbReference>
<accession>A0A923LGK2</accession>
<comment type="caution">
    <text evidence="2">The sequence shown here is derived from an EMBL/GenBank/DDBJ whole genome shotgun (WGS) entry which is preliminary data.</text>
</comment>
<evidence type="ECO:0000313" key="2">
    <source>
        <dbReference type="EMBL" id="MBC5688241.1"/>
    </source>
</evidence>
<name>A0A923LGK2_9FIRM</name>
<evidence type="ECO:0000313" key="3">
    <source>
        <dbReference type="Proteomes" id="UP000652477"/>
    </source>
</evidence>
<dbReference type="SUPFAM" id="SSF49265">
    <property type="entry name" value="Fibronectin type III"/>
    <property type="match status" value="1"/>
</dbReference>
<gene>
    <name evidence="2" type="ORF">H8S37_04765</name>
</gene>
<dbReference type="EMBL" id="JACOPF010000001">
    <property type="protein sequence ID" value="MBC5688241.1"/>
    <property type="molecule type" value="Genomic_DNA"/>
</dbReference>
<organism evidence="2 3">
    <name type="scientific">Mediterraneibacter hominis</name>
    <dbReference type="NCBI Taxonomy" id="2763054"/>
    <lineage>
        <taxon>Bacteria</taxon>
        <taxon>Bacillati</taxon>
        <taxon>Bacillota</taxon>
        <taxon>Clostridia</taxon>
        <taxon>Lachnospirales</taxon>
        <taxon>Lachnospiraceae</taxon>
        <taxon>Mediterraneibacter</taxon>
    </lineage>
</organism>